<dbReference type="Proteomes" id="UP000092462">
    <property type="component" value="Unassembled WGS sequence"/>
</dbReference>
<dbReference type="InterPro" id="IPR045860">
    <property type="entry name" value="Snake_toxin-like_sf"/>
</dbReference>
<dbReference type="GO" id="GO:0032222">
    <property type="term" value="P:regulation of synaptic transmission, cholinergic"/>
    <property type="evidence" value="ECO:0007669"/>
    <property type="project" value="InterPro"/>
</dbReference>
<keyword evidence="1" id="KW-0732">Signal</keyword>
<accession>A0A1B0D069</accession>
<dbReference type="SUPFAM" id="SSF57302">
    <property type="entry name" value="Snake toxin-like"/>
    <property type="match status" value="1"/>
</dbReference>
<proteinExistence type="predicted"/>
<evidence type="ECO:0000313" key="3">
    <source>
        <dbReference type="EnsemblMetazoa" id="PPAI000741-PA"/>
    </source>
</evidence>
<dbReference type="VEuPathDB" id="VectorBase:PPAPM1_012074"/>
<reference evidence="3" key="1">
    <citation type="submission" date="2022-08" db="UniProtKB">
        <authorList>
            <consortium name="EnsemblMetazoa"/>
        </authorList>
    </citation>
    <scope>IDENTIFICATION</scope>
    <source>
        <strain evidence="3">Israel</strain>
    </source>
</reference>
<sequence>MKYSDTENQSLLDREMFAKILLAVFIGVSVSSLIQGSTLKCYTCNSEDDPGCFENPERQRIHDCGLVIADLSSTRFRCMTIKGIDGNDKFAMRRCSTNDECKLHLRSDNSYEWGTKIYPDATCEECASDLCNKN</sequence>
<dbReference type="InterPro" id="IPR031424">
    <property type="entry name" value="QVR-like"/>
</dbReference>
<evidence type="ECO:0008006" key="5">
    <source>
        <dbReference type="Google" id="ProtNLM"/>
    </source>
</evidence>
<dbReference type="EnsemblMetazoa" id="PPAI000741-RA">
    <property type="protein sequence ID" value="PPAI000741-PA"/>
    <property type="gene ID" value="PPAI000741"/>
</dbReference>
<evidence type="ECO:0000256" key="2">
    <source>
        <dbReference type="ARBA" id="ARBA00023180"/>
    </source>
</evidence>
<name>A0A1B0D069_PHLPP</name>
<dbReference type="AlphaFoldDB" id="A0A1B0D069"/>
<dbReference type="EMBL" id="AJVK01021282">
    <property type="status" value="NOT_ANNOTATED_CDS"/>
    <property type="molecule type" value="Genomic_DNA"/>
</dbReference>
<dbReference type="VEuPathDB" id="VectorBase:PPAI000741"/>
<dbReference type="Pfam" id="PF17064">
    <property type="entry name" value="QVR"/>
    <property type="match status" value="1"/>
</dbReference>
<dbReference type="GO" id="GO:0030431">
    <property type="term" value="P:sleep"/>
    <property type="evidence" value="ECO:0007669"/>
    <property type="project" value="InterPro"/>
</dbReference>
<keyword evidence="2" id="KW-0325">Glycoprotein</keyword>
<organism evidence="3 4">
    <name type="scientific">Phlebotomus papatasi</name>
    <name type="common">Sandfly</name>
    <dbReference type="NCBI Taxonomy" id="29031"/>
    <lineage>
        <taxon>Eukaryota</taxon>
        <taxon>Metazoa</taxon>
        <taxon>Ecdysozoa</taxon>
        <taxon>Arthropoda</taxon>
        <taxon>Hexapoda</taxon>
        <taxon>Insecta</taxon>
        <taxon>Pterygota</taxon>
        <taxon>Neoptera</taxon>
        <taxon>Endopterygota</taxon>
        <taxon>Diptera</taxon>
        <taxon>Nematocera</taxon>
        <taxon>Psychodoidea</taxon>
        <taxon>Psychodidae</taxon>
        <taxon>Phlebotomus</taxon>
        <taxon>Phlebotomus</taxon>
    </lineage>
</organism>
<keyword evidence="4" id="KW-1185">Reference proteome</keyword>
<protein>
    <recommendedName>
        <fullName evidence="5">Protein sleepless</fullName>
    </recommendedName>
</protein>
<evidence type="ECO:0000256" key="1">
    <source>
        <dbReference type="ARBA" id="ARBA00022729"/>
    </source>
</evidence>
<dbReference type="CDD" id="cd00117">
    <property type="entry name" value="TFP"/>
    <property type="match status" value="1"/>
</dbReference>
<evidence type="ECO:0000313" key="4">
    <source>
        <dbReference type="Proteomes" id="UP000092462"/>
    </source>
</evidence>